<evidence type="ECO:0000313" key="2">
    <source>
        <dbReference type="Proteomes" id="UP000464495"/>
    </source>
</evidence>
<proteinExistence type="predicted"/>
<dbReference type="PANTHER" id="PTHR36452:SF1">
    <property type="entry name" value="DUF2461 DOMAIN-CONTAINING PROTEIN"/>
    <property type="match status" value="1"/>
</dbReference>
<dbReference type="AlphaFoldDB" id="A0A6P1T3S6"/>
<dbReference type="PANTHER" id="PTHR36452">
    <property type="entry name" value="CHROMOSOME 12, WHOLE GENOME SHOTGUN SEQUENCE"/>
    <property type="match status" value="1"/>
</dbReference>
<organism evidence="1 2">
    <name type="scientific">Algicella marina</name>
    <dbReference type="NCBI Taxonomy" id="2683284"/>
    <lineage>
        <taxon>Bacteria</taxon>
        <taxon>Pseudomonadati</taxon>
        <taxon>Pseudomonadota</taxon>
        <taxon>Alphaproteobacteria</taxon>
        <taxon>Rhodobacterales</taxon>
        <taxon>Paracoccaceae</taxon>
        <taxon>Algicella</taxon>
    </lineage>
</organism>
<accession>A0A6P1T3S6</accession>
<reference evidence="1 2" key="1">
    <citation type="submission" date="2019-12" db="EMBL/GenBank/DDBJ databases">
        <title>Complete genome sequence of Algicella marina strain 9Alg 56(T) isolated from the red alga Tichocarpus crinitus.</title>
        <authorList>
            <person name="Kim S.-G."/>
            <person name="Nedashkovskaya O.I."/>
        </authorList>
    </citation>
    <scope>NUCLEOTIDE SEQUENCE [LARGE SCALE GENOMIC DNA]</scope>
    <source>
        <strain evidence="1 2">9Alg 56</strain>
    </source>
</reference>
<dbReference type="KEGG" id="amaq:GO499_14680"/>
<dbReference type="EMBL" id="CP046620">
    <property type="protein sequence ID" value="QHQ36333.1"/>
    <property type="molecule type" value="Genomic_DNA"/>
</dbReference>
<dbReference type="Pfam" id="PF09365">
    <property type="entry name" value="DUF2461"/>
    <property type="match status" value="1"/>
</dbReference>
<sequence>MPPVISAGDQHVTGDAFKGFSPEALEFLQSLHANNTREWFATNRKIYESEIKHPAAAFAATLAEEVENLTGHGHNPKVFRVHRDVRFSTDKTPYNAHVRIALVPQGLGPALPMWFFGLGTAKISLGTGIFTFEKESLEEWRWQVVERGEEIKAMLDAQMESGARIEPPALKRIPRNLPADHPQASLFLHKGLSVWRDYGNPEIATDPGIVEICRRDFARLLPVWQFCRTLKA</sequence>
<dbReference type="InterPro" id="IPR012808">
    <property type="entry name" value="CHP02453"/>
</dbReference>
<gene>
    <name evidence="1" type="ORF">GO499_14680</name>
</gene>
<dbReference type="Proteomes" id="UP000464495">
    <property type="component" value="Chromosome"/>
</dbReference>
<dbReference type="NCBIfam" id="TIGR02453">
    <property type="entry name" value="TIGR02453 family protein"/>
    <property type="match status" value="1"/>
</dbReference>
<evidence type="ECO:0000313" key="1">
    <source>
        <dbReference type="EMBL" id="QHQ36333.1"/>
    </source>
</evidence>
<dbReference type="PIRSF" id="PIRSF028451">
    <property type="entry name" value="UCP028451"/>
    <property type="match status" value="1"/>
</dbReference>
<dbReference type="InterPro" id="IPR015996">
    <property type="entry name" value="UCP028451"/>
</dbReference>
<keyword evidence="2" id="KW-1185">Reference proteome</keyword>
<protein>
    <submittedName>
        <fullName evidence="1">TIGR02453 family protein</fullName>
    </submittedName>
</protein>
<name>A0A6P1T3S6_9RHOB</name>